<reference evidence="2" key="1">
    <citation type="journal article" date="2014" name="Proc. Natl. Acad. Sci. U.S.A.">
        <title>Extensive sampling of basidiomycete genomes demonstrates inadequacy of the white-rot/brown-rot paradigm for wood decay fungi.</title>
        <authorList>
            <person name="Riley R."/>
            <person name="Salamov A.A."/>
            <person name="Brown D.W."/>
            <person name="Nagy L.G."/>
            <person name="Floudas D."/>
            <person name="Held B.W."/>
            <person name="Levasseur A."/>
            <person name="Lombard V."/>
            <person name="Morin E."/>
            <person name="Otillar R."/>
            <person name="Lindquist E.A."/>
            <person name="Sun H."/>
            <person name="LaButti K.M."/>
            <person name="Schmutz J."/>
            <person name="Jabbour D."/>
            <person name="Luo H."/>
            <person name="Baker S.E."/>
            <person name="Pisabarro A.G."/>
            <person name="Walton J.D."/>
            <person name="Blanchette R.A."/>
            <person name="Henrissat B."/>
            <person name="Martin F."/>
            <person name="Cullen D."/>
            <person name="Hibbett D.S."/>
            <person name="Grigoriev I.V."/>
        </authorList>
    </citation>
    <scope>NUCLEOTIDE SEQUENCE [LARGE SCALE GENOMIC DNA]</scope>
    <source>
        <strain evidence="2">MUCL 33604</strain>
    </source>
</reference>
<keyword evidence="2" id="KW-1185">Reference proteome</keyword>
<organism evidence="1 2">
    <name type="scientific">Jaapia argillacea MUCL 33604</name>
    <dbReference type="NCBI Taxonomy" id="933084"/>
    <lineage>
        <taxon>Eukaryota</taxon>
        <taxon>Fungi</taxon>
        <taxon>Dikarya</taxon>
        <taxon>Basidiomycota</taxon>
        <taxon>Agaricomycotina</taxon>
        <taxon>Agaricomycetes</taxon>
        <taxon>Agaricomycetidae</taxon>
        <taxon>Jaapiales</taxon>
        <taxon>Jaapiaceae</taxon>
        <taxon>Jaapia</taxon>
    </lineage>
</organism>
<evidence type="ECO:0000313" key="1">
    <source>
        <dbReference type="EMBL" id="KDQ51505.1"/>
    </source>
</evidence>
<name>A0A067PCG1_9AGAM</name>
<sequence length="143" mass="15868">MSRSVRILDSGKLEITLANLRGLLSGLLSTLLENAYNFENYTVNKVEEEDEGCVGALNHDFEHIFCPQGRVHGPIELKGHGKGLVADVDILLAALADFLRDAVLQKWVSDLTAGAEHAEAVYVNPGLSQRRRSRSHHGRRRRV</sequence>
<proteinExistence type="predicted"/>
<evidence type="ECO:0000313" key="2">
    <source>
        <dbReference type="Proteomes" id="UP000027265"/>
    </source>
</evidence>
<dbReference type="HOGENOM" id="CLU_138041_1_0_1"/>
<dbReference type="AlphaFoldDB" id="A0A067PCG1"/>
<accession>A0A067PCG1</accession>
<gene>
    <name evidence="1" type="ORF">JAAARDRAFT_40978</name>
</gene>
<dbReference type="EMBL" id="KL197747">
    <property type="protein sequence ID" value="KDQ51505.1"/>
    <property type="molecule type" value="Genomic_DNA"/>
</dbReference>
<protein>
    <submittedName>
        <fullName evidence="1">Uncharacterized protein</fullName>
    </submittedName>
</protein>
<dbReference type="InParanoid" id="A0A067PCG1"/>
<dbReference type="Proteomes" id="UP000027265">
    <property type="component" value="Unassembled WGS sequence"/>
</dbReference>
<dbReference type="OrthoDB" id="3236755at2759"/>